<dbReference type="SMART" id="SM00347">
    <property type="entry name" value="HTH_MARR"/>
    <property type="match status" value="1"/>
</dbReference>
<dbReference type="GO" id="GO:0003677">
    <property type="term" value="F:DNA binding"/>
    <property type="evidence" value="ECO:0007669"/>
    <property type="project" value="UniProtKB-KW"/>
</dbReference>
<evidence type="ECO:0000313" key="6">
    <source>
        <dbReference type="Proteomes" id="UP000242849"/>
    </source>
</evidence>
<evidence type="ECO:0000256" key="1">
    <source>
        <dbReference type="ARBA" id="ARBA00023015"/>
    </source>
</evidence>
<evidence type="ECO:0000259" key="4">
    <source>
        <dbReference type="PROSITE" id="PS50995"/>
    </source>
</evidence>
<protein>
    <submittedName>
        <fullName evidence="5">DNA-binding transcriptional regulator, MarR family</fullName>
    </submittedName>
</protein>
<accession>A0A1H4NMU9</accession>
<reference evidence="6" key="1">
    <citation type="submission" date="2016-10" db="EMBL/GenBank/DDBJ databases">
        <authorList>
            <person name="Varghese N."/>
            <person name="Submissions S."/>
        </authorList>
    </citation>
    <scope>NUCLEOTIDE SEQUENCE [LARGE SCALE GENOMIC DNA]</scope>
    <source>
        <strain evidence="6">DSM 12111</strain>
    </source>
</reference>
<organism evidence="5 6">
    <name type="scientific">Pseudomonas anguilliseptica</name>
    <dbReference type="NCBI Taxonomy" id="53406"/>
    <lineage>
        <taxon>Bacteria</taxon>
        <taxon>Pseudomonadati</taxon>
        <taxon>Pseudomonadota</taxon>
        <taxon>Gammaproteobacteria</taxon>
        <taxon>Pseudomonadales</taxon>
        <taxon>Pseudomonadaceae</taxon>
        <taxon>Pseudomonas</taxon>
    </lineage>
</organism>
<keyword evidence="1" id="KW-0805">Transcription regulation</keyword>
<dbReference type="InterPro" id="IPR036388">
    <property type="entry name" value="WH-like_DNA-bd_sf"/>
</dbReference>
<evidence type="ECO:0000256" key="2">
    <source>
        <dbReference type="ARBA" id="ARBA00023125"/>
    </source>
</evidence>
<dbReference type="PROSITE" id="PS01117">
    <property type="entry name" value="HTH_MARR_1"/>
    <property type="match status" value="1"/>
</dbReference>
<dbReference type="PROSITE" id="PS50995">
    <property type="entry name" value="HTH_MARR_2"/>
    <property type="match status" value="1"/>
</dbReference>
<dbReference type="RefSeq" id="WP_208600120.1">
    <property type="nucleotide sequence ID" value="NZ_CP156749.1"/>
</dbReference>
<name>A0A1H4NMU9_PSEAG</name>
<dbReference type="GO" id="GO:0003700">
    <property type="term" value="F:DNA-binding transcription factor activity"/>
    <property type="evidence" value="ECO:0007669"/>
    <property type="project" value="InterPro"/>
</dbReference>
<dbReference type="InterPro" id="IPR000835">
    <property type="entry name" value="HTH_MarR-typ"/>
</dbReference>
<dbReference type="Gene3D" id="1.10.10.10">
    <property type="entry name" value="Winged helix-like DNA-binding domain superfamily/Winged helix DNA-binding domain"/>
    <property type="match status" value="1"/>
</dbReference>
<keyword evidence="3" id="KW-0804">Transcription</keyword>
<proteinExistence type="predicted"/>
<dbReference type="Proteomes" id="UP000242849">
    <property type="component" value="Unassembled WGS sequence"/>
</dbReference>
<feature type="domain" description="HTH marR-type" evidence="4">
    <location>
        <begin position="1"/>
        <end position="136"/>
    </location>
</feature>
<dbReference type="PANTHER" id="PTHR42756:SF1">
    <property type="entry name" value="TRANSCRIPTIONAL REPRESSOR OF EMRAB OPERON"/>
    <property type="match status" value="1"/>
</dbReference>
<gene>
    <name evidence="5" type="ORF">SAMN05421553_0099</name>
</gene>
<dbReference type="PRINTS" id="PR00598">
    <property type="entry name" value="HTHMARR"/>
</dbReference>
<sequence>MPITDSLKRLEWHMWHHWRQYAQHSGSMELSNSELDYLYALMSAENGLRLTELAERMNVSKASASAMASKLEARGYLQRLPCSEDGRAMRLLATAKSNALEQEERDVYVQTAASLEQNLSREEMQQLSQLLAKACQPLEIG</sequence>
<dbReference type="SUPFAM" id="SSF46785">
    <property type="entry name" value="Winged helix' DNA-binding domain"/>
    <property type="match status" value="1"/>
</dbReference>
<dbReference type="InterPro" id="IPR036390">
    <property type="entry name" value="WH_DNA-bd_sf"/>
</dbReference>
<evidence type="ECO:0000256" key="3">
    <source>
        <dbReference type="ARBA" id="ARBA00023163"/>
    </source>
</evidence>
<dbReference type="EMBL" id="FNSC01000001">
    <property type="protein sequence ID" value="SEB96529.1"/>
    <property type="molecule type" value="Genomic_DNA"/>
</dbReference>
<dbReference type="InterPro" id="IPR023187">
    <property type="entry name" value="Tscrpt_reg_MarR-type_CS"/>
</dbReference>
<dbReference type="Pfam" id="PF12802">
    <property type="entry name" value="MarR_2"/>
    <property type="match status" value="1"/>
</dbReference>
<keyword evidence="6" id="KW-1185">Reference proteome</keyword>
<dbReference type="AlphaFoldDB" id="A0A1H4NMU9"/>
<evidence type="ECO:0000313" key="5">
    <source>
        <dbReference type="EMBL" id="SEB96529.1"/>
    </source>
</evidence>
<dbReference type="PANTHER" id="PTHR42756">
    <property type="entry name" value="TRANSCRIPTIONAL REGULATOR, MARR"/>
    <property type="match status" value="1"/>
</dbReference>
<dbReference type="STRING" id="53406.SAMN05421553_0099"/>
<keyword evidence="2 5" id="KW-0238">DNA-binding</keyword>